<dbReference type="InterPro" id="IPR013870">
    <property type="entry name" value="Ribosomal_mL54"/>
</dbReference>
<dbReference type="AlphaFoldDB" id="A0AAV7JSG3"/>
<evidence type="ECO:0000256" key="2">
    <source>
        <dbReference type="ARBA" id="ARBA00022946"/>
    </source>
</evidence>
<organism evidence="8 9">
    <name type="scientific">Oopsacas minuta</name>
    <dbReference type="NCBI Taxonomy" id="111878"/>
    <lineage>
        <taxon>Eukaryota</taxon>
        <taxon>Metazoa</taxon>
        <taxon>Porifera</taxon>
        <taxon>Hexactinellida</taxon>
        <taxon>Hexasterophora</taxon>
        <taxon>Lyssacinosida</taxon>
        <taxon>Leucopsacidae</taxon>
        <taxon>Oopsacas</taxon>
    </lineage>
</organism>
<gene>
    <name evidence="8" type="ORF">LOD99_4938</name>
</gene>
<keyword evidence="5" id="KW-0687">Ribonucleoprotein</keyword>
<comment type="similarity">
    <text evidence="6">Belongs to the mitochondrion-specific ribosomal protein mL54 family.</text>
</comment>
<evidence type="ECO:0000313" key="9">
    <source>
        <dbReference type="Proteomes" id="UP001165289"/>
    </source>
</evidence>
<dbReference type="EMBL" id="JAKMXF010000302">
    <property type="protein sequence ID" value="KAI6651690.1"/>
    <property type="molecule type" value="Genomic_DNA"/>
</dbReference>
<evidence type="ECO:0000256" key="6">
    <source>
        <dbReference type="ARBA" id="ARBA00033752"/>
    </source>
</evidence>
<keyword evidence="9" id="KW-1185">Reference proteome</keyword>
<protein>
    <recommendedName>
        <fullName evidence="7">Large ribosomal subunit protein mL54</fullName>
    </recommendedName>
</protein>
<comment type="caution">
    <text evidence="8">The sequence shown here is derived from an EMBL/GenBank/DDBJ whole genome shotgun (WGS) entry which is preliminary data.</text>
</comment>
<evidence type="ECO:0000256" key="3">
    <source>
        <dbReference type="ARBA" id="ARBA00022980"/>
    </source>
</evidence>
<keyword evidence="4" id="KW-0496">Mitochondrion</keyword>
<dbReference type="Proteomes" id="UP001165289">
    <property type="component" value="Unassembled WGS sequence"/>
</dbReference>
<evidence type="ECO:0000256" key="1">
    <source>
        <dbReference type="ARBA" id="ARBA00004173"/>
    </source>
</evidence>
<evidence type="ECO:0000313" key="8">
    <source>
        <dbReference type="EMBL" id="KAI6651690.1"/>
    </source>
</evidence>
<reference evidence="8 9" key="1">
    <citation type="journal article" date="2023" name="BMC Biol.">
        <title>The compact genome of the sponge Oopsacas minuta (Hexactinellida) is lacking key metazoan core genes.</title>
        <authorList>
            <person name="Santini S."/>
            <person name="Schenkelaars Q."/>
            <person name="Jourda C."/>
            <person name="Duchesne M."/>
            <person name="Belahbib H."/>
            <person name="Rocher C."/>
            <person name="Selva M."/>
            <person name="Riesgo A."/>
            <person name="Vervoort M."/>
            <person name="Leys S.P."/>
            <person name="Kodjabachian L."/>
            <person name="Le Bivic A."/>
            <person name="Borchiellini C."/>
            <person name="Claverie J.M."/>
            <person name="Renard E."/>
        </authorList>
    </citation>
    <scope>NUCLEOTIDE SEQUENCE [LARGE SCALE GENOMIC DNA]</scope>
    <source>
        <strain evidence="8">SPO-2</strain>
    </source>
</reference>
<evidence type="ECO:0000256" key="7">
    <source>
        <dbReference type="ARBA" id="ARBA00035179"/>
    </source>
</evidence>
<dbReference type="PANTHER" id="PTHR28595">
    <property type="entry name" value="39S RIBOSOMAL PROTEIN L54, MITOCHONDRIAL"/>
    <property type="match status" value="1"/>
</dbReference>
<proteinExistence type="inferred from homology"/>
<dbReference type="GO" id="GO:0005762">
    <property type="term" value="C:mitochondrial large ribosomal subunit"/>
    <property type="evidence" value="ECO:0007669"/>
    <property type="project" value="TreeGrafter"/>
</dbReference>
<accession>A0AAV7JSG3</accession>
<dbReference type="Pfam" id="PF08561">
    <property type="entry name" value="Ribosomal_L37"/>
    <property type="match status" value="1"/>
</dbReference>
<dbReference type="GO" id="GO:0003735">
    <property type="term" value="F:structural constituent of ribosome"/>
    <property type="evidence" value="ECO:0007669"/>
    <property type="project" value="TreeGrafter"/>
</dbReference>
<keyword evidence="3 8" id="KW-0689">Ribosomal protein</keyword>
<name>A0AAV7JSG3_9METZ</name>
<comment type="subcellular location">
    <subcellularLocation>
        <location evidence="1">Mitochondrion</location>
    </subcellularLocation>
</comment>
<dbReference type="PANTHER" id="PTHR28595:SF1">
    <property type="entry name" value="LARGE RIBOSOMAL SUBUNIT PROTEIN ML54"/>
    <property type="match status" value="1"/>
</dbReference>
<evidence type="ECO:0000256" key="4">
    <source>
        <dbReference type="ARBA" id="ARBA00023128"/>
    </source>
</evidence>
<keyword evidence="2" id="KW-0809">Transit peptide</keyword>
<evidence type="ECO:0000256" key="5">
    <source>
        <dbReference type="ARBA" id="ARBA00023274"/>
    </source>
</evidence>
<sequence>MISLFTSSCRSLPRISSPLFLTKLRNILTPSILVFASKKATKDAAPPPEELTMESYKLDPFPEVDLNKVCYGLNFLAEGEEVKLKEPSEYPDWLWTLLDPTPEDPSNPTYARSLRKEANRARQIEIIYDKRWPGWEKYYPSEES</sequence>